<accession>A0A168RL27</accession>
<evidence type="ECO:0000313" key="8">
    <source>
        <dbReference type="EMBL" id="OAB49082.1"/>
    </source>
</evidence>
<evidence type="ECO:0000256" key="3">
    <source>
        <dbReference type="ARBA" id="ARBA00023002"/>
    </source>
</evidence>
<comment type="caution">
    <text evidence="6">Lacks conserved residue(s) required for the propagation of feature annotation.</text>
</comment>
<dbReference type="AlphaFoldDB" id="A0A168RL27"/>
<gene>
    <name evidence="6" type="primary">azoR</name>
    <name evidence="8" type="ORF">MGALLINA_01170</name>
</gene>
<keyword evidence="1 6" id="KW-0285">Flavoprotein</keyword>
<dbReference type="PANTHER" id="PTHR43741">
    <property type="entry name" value="FMN-DEPENDENT NADH-AZOREDUCTASE 1"/>
    <property type="match status" value="1"/>
</dbReference>
<name>A0A168RL27_9BACT</name>
<keyword evidence="2 6" id="KW-0288">FMN</keyword>
<protein>
    <recommendedName>
        <fullName evidence="6">FMN dependent NADH:quinone oxidoreductase</fullName>
        <ecNumber evidence="6">1.6.5.-</ecNumber>
    </recommendedName>
    <alternativeName>
        <fullName evidence="6">Azo-dye reductase</fullName>
    </alternativeName>
    <alternativeName>
        <fullName evidence="6">FMN-dependent NADH-azo compound oxidoreductase</fullName>
    </alternativeName>
    <alternativeName>
        <fullName evidence="6">FMN-dependent NADH-azoreductase</fullName>
        <ecNumber evidence="6">1.7.1.17</ecNumber>
    </alternativeName>
</protein>
<sequence>MKKLLIINGSITNDKQSMSLKVLNKLIEEYKKNNPNDEIEIIDANKTHNEFYVNANNIDSYYKNIKSDEWIEKVKNADKIIITNPMINFGPAPVIKNFMDSIMVPNKTFTYKVETNNGKNGLLSNLKVLVLTSQGSAKGAYEWGNLNSWLTGIWKFLGAEDVRLLNIHSTDLENNRDKDFDEVFNEIYKDDFDKVLNNF</sequence>
<keyword evidence="9" id="KW-1185">Reference proteome</keyword>
<keyword evidence="4 6" id="KW-0520">NAD</keyword>
<dbReference type="GO" id="GO:0016655">
    <property type="term" value="F:oxidoreductase activity, acting on NAD(P)H, quinone or similar compound as acceptor"/>
    <property type="evidence" value="ECO:0007669"/>
    <property type="project" value="InterPro"/>
</dbReference>
<dbReference type="HAMAP" id="MF_01216">
    <property type="entry name" value="Azoreductase_type1"/>
    <property type="match status" value="1"/>
</dbReference>
<feature type="binding site" evidence="6">
    <location>
        <position position="10"/>
    </location>
    <ligand>
        <name>FMN</name>
        <dbReference type="ChEBI" id="CHEBI:58210"/>
    </ligand>
</feature>
<evidence type="ECO:0000256" key="4">
    <source>
        <dbReference type="ARBA" id="ARBA00023027"/>
    </source>
</evidence>
<dbReference type="EC" id="1.6.5.-" evidence="6"/>
<dbReference type="STRING" id="29557.MGALLINA_01170"/>
<proteinExistence type="inferred from homology"/>
<comment type="caution">
    <text evidence="8">The sequence shown here is derived from an EMBL/GenBank/DDBJ whole genome shotgun (WGS) entry which is preliminary data.</text>
</comment>
<comment type="catalytic activity">
    <reaction evidence="6">
        <text>2 a quinone + NADH + H(+) = 2 a 1,4-benzosemiquinone + NAD(+)</text>
        <dbReference type="Rhea" id="RHEA:65952"/>
        <dbReference type="ChEBI" id="CHEBI:15378"/>
        <dbReference type="ChEBI" id="CHEBI:57540"/>
        <dbReference type="ChEBI" id="CHEBI:57945"/>
        <dbReference type="ChEBI" id="CHEBI:132124"/>
        <dbReference type="ChEBI" id="CHEBI:134225"/>
    </reaction>
</comment>
<comment type="catalytic activity">
    <reaction evidence="5">
        <text>N,N-dimethyl-1,4-phenylenediamine + anthranilate + 2 NAD(+) = 2-(4-dimethylaminophenyl)diazenylbenzoate + 2 NADH + 2 H(+)</text>
        <dbReference type="Rhea" id="RHEA:55872"/>
        <dbReference type="ChEBI" id="CHEBI:15378"/>
        <dbReference type="ChEBI" id="CHEBI:15783"/>
        <dbReference type="ChEBI" id="CHEBI:16567"/>
        <dbReference type="ChEBI" id="CHEBI:57540"/>
        <dbReference type="ChEBI" id="CHEBI:57945"/>
        <dbReference type="ChEBI" id="CHEBI:71579"/>
        <dbReference type="EC" id="1.7.1.17"/>
    </reaction>
    <physiologicalReaction direction="right-to-left" evidence="5">
        <dbReference type="Rhea" id="RHEA:55874"/>
    </physiologicalReaction>
</comment>
<dbReference type="EMBL" id="LVLH01000020">
    <property type="protein sequence ID" value="OAB49082.1"/>
    <property type="molecule type" value="Genomic_DNA"/>
</dbReference>
<dbReference type="PANTHER" id="PTHR43741:SF4">
    <property type="entry name" value="FMN-DEPENDENT NADH:QUINONE OXIDOREDUCTASE"/>
    <property type="match status" value="1"/>
</dbReference>
<organism evidence="8 9">
    <name type="scientific">Mycoplasmopsis gallinarum</name>
    <dbReference type="NCBI Taxonomy" id="29557"/>
    <lineage>
        <taxon>Bacteria</taxon>
        <taxon>Bacillati</taxon>
        <taxon>Mycoplasmatota</taxon>
        <taxon>Mycoplasmoidales</taxon>
        <taxon>Metamycoplasmataceae</taxon>
        <taxon>Mycoplasmopsis</taxon>
    </lineage>
</organism>
<feature type="binding site" evidence="6">
    <location>
        <begin position="17"/>
        <end position="19"/>
    </location>
    <ligand>
        <name>FMN</name>
        <dbReference type="ChEBI" id="CHEBI:58210"/>
    </ligand>
</feature>
<dbReference type="Pfam" id="PF02525">
    <property type="entry name" value="Flavodoxin_2"/>
    <property type="match status" value="1"/>
</dbReference>
<evidence type="ECO:0000256" key="1">
    <source>
        <dbReference type="ARBA" id="ARBA00022630"/>
    </source>
</evidence>
<evidence type="ECO:0000259" key="7">
    <source>
        <dbReference type="Pfam" id="PF02525"/>
    </source>
</evidence>
<dbReference type="RefSeq" id="WP_063625922.1">
    <property type="nucleotide sequence ID" value="NZ_LVLH01000020.1"/>
</dbReference>
<dbReference type="OrthoDB" id="399485at2"/>
<comment type="similarity">
    <text evidence="6">Belongs to the azoreductase type 1 family.</text>
</comment>
<evidence type="ECO:0000256" key="2">
    <source>
        <dbReference type="ARBA" id="ARBA00022643"/>
    </source>
</evidence>
<dbReference type="InterPro" id="IPR003680">
    <property type="entry name" value="Flavodoxin_fold"/>
</dbReference>
<reference evidence="8 9" key="1">
    <citation type="submission" date="2016-03" db="EMBL/GenBank/DDBJ databases">
        <title>Genome sequence of Mycoplasma gallinarum strain Mgn_IPT.</title>
        <authorList>
            <person name="Yacoub E."/>
            <person name="Sirand-Pugnet P."/>
            <person name="Barre A."/>
            <person name="Maurier F."/>
            <person name="Blanchard A."/>
            <person name="Ben Abdelmoumen B.M."/>
        </authorList>
    </citation>
    <scope>NUCLEOTIDE SEQUENCE [LARGE SCALE GENOMIC DNA]</scope>
    <source>
        <strain evidence="8 9">Mgn_IPT</strain>
    </source>
</reference>
<dbReference type="InterPro" id="IPR029039">
    <property type="entry name" value="Flavoprotein-like_sf"/>
</dbReference>
<dbReference type="NCBIfam" id="NF002370">
    <property type="entry name" value="PRK01355.1"/>
    <property type="match status" value="1"/>
</dbReference>
<feature type="domain" description="Flavodoxin-like fold" evidence="7">
    <location>
        <begin position="2"/>
        <end position="187"/>
    </location>
</feature>
<dbReference type="GO" id="GO:0016652">
    <property type="term" value="F:oxidoreductase activity, acting on NAD(P)H as acceptor"/>
    <property type="evidence" value="ECO:0007669"/>
    <property type="project" value="UniProtKB-UniRule"/>
</dbReference>
<keyword evidence="3 6" id="KW-0560">Oxidoreductase</keyword>
<evidence type="ECO:0000256" key="6">
    <source>
        <dbReference type="HAMAP-Rule" id="MF_01216"/>
    </source>
</evidence>
<dbReference type="PATRIC" id="fig|29557.3.peg.108"/>
<dbReference type="Gene3D" id="3.40.50.360">
    <property type="match status" value="1"/>
</dbReference>
<comment type="function">
    <text evidence="6">Also exhibits azoreductase activity. Catalyzes the reductive cleavage of the azo bond in aromatic azo compounds to the corresponding amines.</text>
</comment>
<comment type="subunit">
    <text evidence="6">Homodimer.</text>
</comment>
<evidence type="ECO:0000256" key="5">
    <source>
        <dbReference type="ARBA" id="ARBA00048542"/>
    </source>
</evidence>
<dbReference type="InterPro" id="IPR023048">
    <property type="entry name" value="NADH:quinone_OxRdtase_FMN_depd"/>
</dbReference>
<dbReference type="GO" id="GO:0009055">
    <property type="term" value="F:electron transfer activity"/>
    <property type="evidence" value="ECO:0007669"/>
    <property type="project" value="UniProtKB-UniRule"/>
</dbReference>
<dbReference type="GO" id="GO:0010181">
    <property type="term" value="F:FMN binding"/>
    <property type="evidence" value="ECO:0007669"/>
    <property type="project" value="UniProtKB-UniRule"/>
</dbReference>
<evidence type="ECO:0000313" key="9">
    <source>
        <dbReference type="Proteomes" id="UP000076983"/>
    </source>
</evidence>
<dbReference type="Proteomes" id="UP000076983">
    <property type="component" value="Unassembled WGS sequence"/>
</dbReference>
<dbReference type="InterPro" id="IPR050104">
    <property type="entry name" value="FMN-dep_NADH:Q_OxRdtase_AzoR1"/>
</dbReference>
<comment type="cofactor">
    <cofactor evidence="6">
        <name>FMN</name>
        <dbReference type="ChEBI" id="CHEBI:58210"/>
    </cofactor>
    <text evidence="6">Binds 1 FMN per subunit.</text>
</comment>
<dbReference type="SUPFAM" id="SSF52218">
    <property type="entry name" value="Flavoproteins"/>
    <property type="match status" value="1"/>
</dbReference>
<dbReference type="EC" id="1.7.1.17" evidence="6"/>
<comment type="function">
    <text evidence="6">Quinone reductase that provides resistance to thiol-specific stress caused by electrophilic quinones.</text>
</comment>